<gene>
    <name evidence="10" type="ORF">AFM12_02430</name>
</gene>
<dbReference type="PATRIC" id="fig|1605367.3.peg.1829"/>
<evidence type="ECO:0000256" key="2">
    <source>
        <dbReference type="ARBA" id="ARBA00007317"/>
    </source>
</evidence>
<dbReference type="OrthoDB" id="9805770at2"/>
<dbReference type="RefSeq" id="WP_055143682.1">
    <property type="nucleotide sequence ID" value="NZ_JXSZ01000005.1"/>
</dbReference>
<dbReference type="InterPro" id="IPR001078">
    <property type="entry name" value="2-oxoacid_DH_actylTfrase"/>
</dbReference>
<dbReference type="PANTHER" id="PTHR43178">
    <property type="entry name" value="DIHYDROLIPOAMIDE ACETYLTRANSFERASE COMPONENT OF PYRUVATE DEHYDROGENASE COMPLEX"/>
    <property type="match status" value="1"/>
</dbReference>
<keyword evidence="6 7" id="KW-0012">Acyltransferase</keyword>
<dbReference type="GO" id="GO:0016407">
    <property type="term" value="F:acetyltransferase activity"/>
    <property type="evidence" value="ECO:0007669"/>
    <property type="project" value="TreeGrafter"/>
</dbReference>
<proteinExistence type="inferred from homology"/>
<keyword evidence="11" id="KW-1185">Reference proteome</keyword>
<name>A0A0P7CA60_9BACT</name>
<feature type="domain" description="Peripheral subunit-binding (PSBD)" evidence="9">
    <location>
        <begin position="120"/>
        <end position="160"/>
    </location>
</feature>
<protein>
    <recommendedName>
        <fullName evidence="7">Dihydrolipoamide acetyltransferase component of pyruvate dehydrogenase complex</fullName>
        <ecNumber evidence="7">2.3.1.-</ecNumber>
    </recommendedName>
</protein>
<dbReference type="PROSITE" id="PS50968">
    <property type="entry name" value="BIOTINYL_LIPOYL"/>
    <property type="match status" value="1"/>
</dbReference>
<comment type="caution">
    <text evidence="10">The sequence shown here is derived from an EMBL/GenBank/DDBJ whole genome shotgun (WGS) entry which is preliminary data.</text>
</comment>
<dbReference type="Gene3D" id="4.10.320.10">
    <property type="entry name" value="E3-binding domain"/>
    <property type="match status" value="1"/>
</dbReference>
<dbReference type="GO" id="GO:0005737">
    <property type="term" value="C:cytoplasm"/>
    <property type="evidence" value="ECO:0007669"/>
    <property type="project" value="TreeGrafter"/>
</dbReference>
<dbReference type="Gene3D" id="2.40.50.100">
    <property type="match status" value="1"/>
</dbReference>
<dbReference type="SUPFAM" id="SSF52777">
    <property type="entry name" value="CoA-dependent acyltransferases"/>
    <property type="match status" value="1"/>
</dbReference>
<dbReference type="InterPro" id="IPR050743">
    <property type="entry name" value="2-oxoacid_DH_E2_comp"/>
</dbReference>
<dbReference type="Pfam" id="PF00198">
    <property type="entry name" value="2-oxoacid_dh"/>
    <property type="match status" value="1"/>
</dbReference>
<evidence type="ECO:0000259" key="8">
    <source>
        <dbReference type="PROSITE" id="PS50968"/>
    </source>
</evidence>
<keyword evidence="5 7" id="KW-0450">Lipoyl</keyword>
<comment type="cofactor">
    <cofactor evidence="1 7">
        <name>(R)-lipoate</name>
        <dbReference type="ChEBI" id="CHEBI:83088"/>
    </cofactor>
</comment>
<comment type="subunit">
    <text evidence="3">Forms a 24-polypeptide structural core with octahedral symmetry.</text>
</comment>
<dbReference type="PROSITE" id="PS51826">
    <property type="entry name" value="PSBD"/>
    <property type="match status" value="1"/>
</dbReference>
<dbReference type="EMBL" id="LGTQ01000005">
    <property type="protein sequence ID" value="KPM49482.1"/>
    <property type="molecule type" value="Genomic_DNA"/>
</dbReference>
<dbReference type="GO" id="GO:0031405">
    <property type="term" value="F:lipoic acid binding"/>
    <property type="evidence" value="ECO:0007669"/>
    <property type="project" value="TreeGrafter"/>
</dbReference>
<evidence type="ECO:0000256" key="4">
    <source>
        <dbReference type="ARBA" id="ARBA00022679"/>
    </source>
</evidence>
<dbReference type="EC" id="2.3.1.-" evidence="7"/>
<sequence>MAQIEMKMPTMGESIIECTVLSWLVSEGDKVSADDMILEVATDKIDTEIGSEFNGVVTKFLVQPGDVAAIGSPICIIETQDAVEGAEDSEEEVVKELENGIESVASEVHEPIQQSNSSRFYSPLVMSIAQKEGITMDELEGIKGSGMQGRVTKDDMLAYLRKGRKKSAFNFQKEEFKAGQDTIIEMDRMRMMISDRMVSSKRVAPHVASFVETDMTAVVRWRDKVKDDFFDKYGGKITFTPILIEAVVKAIKAFPMINIQVEVPRIIKKGSINIGMAVATPDGNLIVPVIKNADQYTLAELAIKVNDLAQRARDNKLKPDELTEGTYTISNIGGFGNIAGTPIIMQPQVAIMAFGTIQKKPAVIETPEGDLIGIRQKMIISHSYDHRVVDGSLGGLFVKQVSDNLENFDVNQAI</sequence>
<feature type="domain" description="Lipoyl-binding" evidence="8">
    <location>
        <begin position="3"/>
        <end position="78"/>
    </location>
</feature>
<dbReference type="InterPro" id="IPR004167">
    <property type="entry name" value="PSBD"/>
</dbReference>
<dbReference type="InterPro" id="IPR036625">
    <property type="entry name" value="E3-bd_dom_sf"/>
</dbReference>
<dbReference type="Proteomes" id="UP000050454">
    <property type="component" value="Unassembled WGS sequence"/>
</dbReference>
<accession>A0A0P7CA60</accession>
<dbReference type="SUPFAM" id="SSF51230">
    <property type="entry name" value="Single hybrid motif"/>
    <property type="match status" value="1"/>
</dbReference>
<dbReference type="SUPFAM" id="SSF47005">
    <property type="entry name" value="Peripheral subunit-binding domain of 2-oxo acid dehydrogenase complex"/>
    <property type="match status" value="1"/>
</dbReference>
<reference evidence="10 11" key="1">
    <citation type="submission" date="2015-07" db="EMBL/GenBank/DDBJ databases">
        <title>The draft genome sequence of Leadbetterella sp. JN14-9.</title>
        <authorList>
            <person name="Liu Y."/>
            <person name="Du J."/>
            <person name="Shao Z."/>
        </authorList>
    </citation>
    <scope>NUCLEOTIDE SEQUENCE [LARGE SCALE GENOMIC DNA]</scope>
    <source>
        <strain evidence="10 11">JN14-9</strain>
    </source>
</reference>
<evidence type="ECO:0000313" key="11">
    <source>
        <dbReference type="Proteomes" id="UP000050454"/>
    </source>
</evidence>
<evidence type="ECO:0000256" key="1">
    <source>
        <dbReference type="ARBA" id="ARBA00001938"/>
    </source>
</evidence>
<dbReference type="CDD" id="cd06849">
    <property type="entry name" value="lipoyl_domain"/>
    <property type="match status" value="1"/>
</dbReference>
<evidence type="ECO:0000256" key="6">
    <source>
        <dbReference type="ARBA" id="ARBA00023315"/>
    </source>
</evidence>
<dbReference type="InterPro" id="IPR011053">
    <property type="entry name" value="Single_hybrid_motif"/>
</dbReference>
<evidence type="ECO:0000256" key="3">
    <source>
        <dbReference type="ARBA" id="ARBA00011484"/>
    </source>
</evidence>
<evidence type="ECO:0000259" key="9">
    <source>
        <dbReference type="PROSITE" id="PS51826"/>
    </source>
</evidence>
<dbReference type="Gene3D" id="3.30.559.10">
    <property type="entry name" value="Chloramphenicol acetyltransferase-like domain"/>
    <property type="match status" value="1"/>
</dbReference>
<evidence type="ECO:0000256" key="7">
    <source>
        <dbReference type="RuleBase" id="RU003423"/>
    </source>
</evidence>
<organism evidence="10 11">
    <name type="scientific">Jiulongibacter sediminis</name>
    <dbReference type="NCBI Taxonomy" id="1605367"/>
    <lineage>
        <taxon>Bacteria</taxon>
        <taxon>Pseudomonadati</taxon>
        <taxon>Bacteroidota</taxon>
        <taxon>Cytophagia</taxon>
        <taxon>Cytophagales</taxon>
        <taxon>Leadbetterellaceae</taxon>
        <taxon>Jiulongibacter</taxon>
    </lineage>
</organism>
<comment type="similarity">
    <text evidence="2 7">Belongs to the 2-oxoacid dehydrogenase family.</text>
</comment>
<evidence type="ECO:0000313" key="10">
    <source>
        <dbReference type="EMBL" id="KPM49482.1"/>
    </source>
</evidence>
<dbReference type="PANTHER" id="PTHR43178:SF5">
    <property type="entry name" value="LIPOAMIDE ACYLTRANSFERASE COMPONENT OF BRANCHED-CHAIN ALPHA-KETO ACID DEHYDROGENASE COMPLEX, MITOCHONDRIAL"/>
    <property type="match status" value="1"/>
</dbReference>
<dbReference type="InterPro" id="IPR000089">
    <property type="entry name" value="Biotin_lipoyl"/>
</dbReference>
<dbReference type="STRING" id="1605367.AFM12_02430"/>
<dbReference type="InterPro" id="IPR023213">
    <property type="entry name" value="CAT-like_dom_sf"/>
</dbReference>
<dbReference type="Pfam" id="PF02817">
    <property type="entry name" value="E3_binding"/>
    <property type="match status" value="1"/>
</dbReference>
<dbReference type="AlphaFoldDB" id="A0A0P7CA60"/>
<evidence type="ECO:0000256" key="5">
    <source>
        <dbReference type="ARBA" id="ARBA00022823"/>
    </source>
</evidence>
<keyword evidence="4 7" id="KW-0808">Transferase</keyword>
<dbReference type="Pfam" id="PF00364">
    <property type="entry name" value="Biotin_lipoyl"/>
    <property type="match status" value="1"/>
</dbReference>